<accession>A0A4Z2FK15</accession>
<dbReference type="EMBL" id="SRLO01001173">
    <property type="protein sequence ID" value="TNN40622.1"/>
    <property type="molecule type" value="Genomic_DNA"/>
</dbReference>
<sequence>MYRDGVHDNNRTTMESEKAAEHHLTDEKQNRKKTKTQQTVLRKRKGIMYRTSTTEPLQLTTYPYRLPSTPTGYHIAPTAHYRLPSTPTGHHLSSKHYHLQATIFLLHASIYPYRPPPTSYHLPHHSSSKCYYLQATIHLLQASIYPYRPPPNIYRSVIEVHNSGSGLLMDLECHHGFACWQAFLTELQADRAWQHLVAIEEVHDLVHGDSERHVLKLYNGRARSTTLTVGIVGSSWGWLVTESFGSWSEHLLTTSSSSSWTALVVVSPSPSWLSSSVSFSVCIVKGHQPSQPILAERSTSCCSGSKARWLQDWSPRETGN</sequence>
<proteinExistence type="predicted"/>
<keyword evidence="3" id="KW-1185">Reference proteome</keyword>
<feature type="region of interest" description="Disordered" evidence="1">
    <location>
        <begin position="1"/>
        <end position="38"/>
    </location>
</feature>
<evidence type="ECO:0000256" key="1">
    <source>
        <dbReference type="SAM" id="MobiDB-lite"/>
    </source>
</evidence>
<dbReference type="Proteomes" id="UP000314294">
    <property type="component" value="Unassembled WGS sequence"/>
</dbReference>
<feature type="compositionally biased region" description="Basic and acidic residues" evidence="1">
    <location>
        <begin position="1"/>
        <end position="29"/>
    </location>
</feature>
<evidence type="ECO:0000313" key="3">
    <source>
        <dbReference type="Proteomes" id="UP000314294"/>
    </source>
</evidence>
<name>A0A4Z2FK15_9TELE</name>
<evidence type="ECO:0000313" key="2">
    <source>
        <dbReference type="EMBL" id="TNN40622.1"/>
    </source>
</evidence>
<dbReference type="AlphaFoldDB" id="A0A4Z2FK15"/>
<reference evidence="2 3" key="1">
    <citation type="submission" date="2019-03" db="EMBL/GenBank/DDBJ databases">
        <title>First draft genome of Liparis tanakae, snailfish: a comprehensive survey of snailfish specific genes.</title>
        <authorList>
            <person name="Kim W."/>
            <person name="Song I."/>
            <person name="Jeong J.-H."/>
            <person name="Kim D."/>
            <person name="Kim S."/>
            <person name="Ryu S."/>
            <person name="Song J.Y."/>
            <person name="Lee S.K."/>
        </authorList>
    </citation>
    <scope>NUCLEOTIDE SEQUENCE [LARGE SCALE GENOMIC DNA]</scope>
    <source>
        <tissue evidence="2">Muscle</tissue>
    </source>
</reference>
<organism evidence="2 3">
    <name type="scientific">Liparis tanakae</name>
    <name type="common">Tanaka's snailfish</name>
    <dbReference type="NCBI Taxonomy" id="230148"/>
    <lineage>
        <taxon>Eukaryota</taxon>
        <taxon>Metazoa</taxon>
        <taxon>Chordata</taxon>
        <taxon>Craniata</taxon>
        <taxon>Vertebrata</taxon>
        <taxon>Euteleostomi</taxon>
        <taxon>Actinopterygii</taxon>
        <taxon>Neopterygii</taxon>
        <taxon>Teleostei</taxon>
        <taxon>Neoteleostei</taxon>
        <taxon>Acanthomorphata</taxon>
        <taxon>Eupercaria</taxon>
        <taxon>Perciformes</taxon>
        <taxon>Cottioidei</taxon>
        <taxon>Cottales</taxon>
        <taxon>Liparidae</taxon>
        <taxon>Liparis</taxon>
    </lineage>
</organism>
<comment type="caution">
    <text evidence="2">The sequence shown here is derived from an EMBL/GenBank/DDBJ whole genome shotgun (WGS) entry which is preliminary data.</text>
</comment>
<protein>
    <submittedName>
        <fullName evidence="2">Uncharacterized protein</fullName>
    </submittedName>
</protein>
<gene>
    <name evidence="2" type="ORF">EYF80_049212</name>
</gene>